<evidence type="ECO:0000313" key="4">
    <source>
        <dbReference type="EMBL" id="REF37970.1"/>
    </source>
</evidence>
<dbReference type="SUPFAM" id="SSF55347">
    <property type="entry name" value="Glyceraldehyde-3-phosphate dehydrogenase-like, C-terminal domain"/>
    <property type="match status" value="1"/>
</dbReference>
<dbReference type="GO" id="GO:0016491">
    <property type="term" value="F:oxidoreductase activity"/>
    <property type="evidence" value="ECO:0007669"/>
    <property type="project" value="UniProtKB-KW"/>
</dbReference>
<evidence type="ECO:0000256" key="1">
    <source>
        <dbReference type="ARBA" id="ARBA00023002"/>
    </source>
</evidence>
<accession>A0A3D9VCT0</accession>
<evidence type="ECO:0000259" key="2">
    <source>
        <dbReference type="Pfam" id="PF01408"/>
    </source>
</evidence>
<dbReference type="PANTHER" id="PTHR43818:SF11">
    <property type="entry name" value="BCDNA.GH03377"/>
    <property type="match status" value="1"/>
</dbReference>
<gene>
    <name evidence="4" type="ORF">DFJ64_3432</name>
</gene>
<dbReference type="Gene3D" id="3.40.50.720">
    <property type="entry name" value="NAD(P)-binding Rossmann-like Domain"/>
    <property type="match status" value="1"/>
</dbReference>
<evidence type="ECO:0000259" key="3">
    <source>
        <dbReference type="Pfam" id="PF22725"/>
    </source>
</evidence>
<dbReference type="RefSeq" id="WP_115851337.1">
    <property type="nucleotide sequence ID" value="NZ_QTUC01000001.1"/>
</dbReference>
<evidence type="ECO:0000313" key="5">
    <source>
        <dbReference type="Proteomes" id="UP000256485"/>
    </source>
</evidence>
<dbReference type="InterPro" id="IPR055170">
    <property type="entry name" value="GFO_IDH_MocA-like_dom"/>
</dbReference>
<dbReference type="EMBL" id="QTUC01000001">
    <property type="protein sequence ID" value="REF37970.1"/>
    <property type="molecule type" value="Genomic_DNA"/>
</dbReference>
<dbReference type="SUPFAM" id="SSF51735">
    <property type="entry name" value="NAD(P)-binding Rossmann-fold domains"/>
    <property type="match status" value="1"/>
</dbReference>
<proteinExistence type="predicted"/>
<comment type="caution">
    <text evidence="4">The sequence shown here is derived from an EMBL/GenBank/DDBJ whole genome shotgun (WGS) entry which is preliminary data.</text>
</comment>
<reference evidence="4 5" key="1">
    <citation type="submission" date="2018-08" db="EMBL/GenBank/DDBJ databases">
        <title>Sequencing the genomes of 1000 actinobacteria strains.</title>
        <authorList>
            <person name="Klenk H.-P."/>
        </authorList>
    </citation>
    <scope>NUCLEOTIDE SEQUENCE [LARGE SCALE GENOMIC DNA]</scope>
    <source>
        <strain evidence="4 5">DSM 22891</strain>
    </source>
</reference>
<feature type="domain" description="GFO/IDH/MocA-like oxidoreductase" evidence="3">
    <location>
        <begin position="144"/>
        <end position="282"/>
    </location>
</feature>
<dbReference type="Proteomes" id="UP000256485">
    <property type="component" value="Unassembled WGS sequence"/>
</dbReference>
<keyword evidence="5" id="KW-1185">Reference proteome</keyword>
<organism evidence="4 5">
    <name type="scientific">Thermasporomyces composti</name>
    <dbReference type="NCBI Taxonomy" id="696763"/>
    <lineage>
        <taxon>Bacteria</taxon>
        <taxon>Bacillati</taxon>
        <taxon>Actinomycetota</taxon>
        <taxon>Actinomycetes</taxon>
        <taxon>Propionibacteriales</taxon>
        <taxon>Nocardioidaceae</taxon>
        <taxon>Thermasporomyces</taxon>
    </lineage>
</organism>
<keyword evidence="1" id="KW-0560">Oxidoreductase</keyword>
<dbReference type="Pfam" id="PF01408">
    <property type="entry name" value="GFO_IDH_MocA"/>
    <property type="match status" value="1"/>
</dbReference>
<feature type="domain" description="Gfo/Idh/MocA-like oxidoreductase N-terminal" evidence="2">
    <location>
        <begin position="13"/>
        <end position="132"/>
    </location>
</feature>
<dbReference type="InterPro" id="IPR036291">
    <property type="entry name" value="NAD(P)-bd_dom_sf"/>
</dbReference>
<protein>
    <submittedName>
        <fullName evidence="4">Putative dehydrogenase</fullName>
    </submittedName>
</protein>
<dbReference type="OrthoDB" id="9815825at2"/>
<dbReference type="GO" id="GO:0000166">
    <property type="term" value="F:nucleotide binding"/>
    <property type="evidence" value="ECO:0007669"/>
    <property type="project" value="InterPro"/>
</dbReference>
<dbReference type="InterPro" id="IPR050463">
    <property type="entry name" value="Gfo/Idh/MocA_oxidrdct_glycsds"/>
</dbReference>
<name>A0A3D9VCT0_THECX</name>
<dbReference type="InterPro" id="IPR000683">
    <property type="entry name" value="Gfo/Idh/MocA-like_OxRdtase_N"/>
</dbReference>
<dbReference type="Gene3D" id="3.30.360.10">
    <property type="entry name" value="Dihydrodipicolinate Reductase, domain 2"/>
    <property type="match status" value="1"/>
</dbReference>
<dbReference type="AlphaFoldDB" id="A0A3D9VCT0"/>
<dbReference type="Pfam" id="PF22725">
    <property type="entry name" value="GFO_IDH_MocA_C3"/>
    <property type="match status" value="1"/>
</dbReference>
<sequence>MTAQATAESEAPLRIGILGAGMIATTSYGVLPNLHWIRDKATVVAIADPVSERAKEAAQEFDIPEVYDSLDAMLERADIQAVVNLTPIGVHGQTCRRILEAGKHLATEKPIATSMEDADAIVETAAARGLTVVCAPPDALFPAYQEARRLIDEGTIGKVAFARVRSSHAGPGGSAWGWPTDPSWFYQRGSGPLLDMGVYGIHEITALLGPARRVVAFSGITEPTRVVRGGPFAGTVMEVTADDNTLFMLDFGGATFAVVDGTFNVHAAKSPKIEIFGRKGTLNIRDGHTGGEAPLEVYRTDVLPGVDGWVVPEVWPTLRGQQEWLDKLKRAVLVDHLVDCVRSNRQPVLSAHHARHALEIMLKVAESARTGRALDLTTTF</sequence>
<dbReference type="PANTHER" id="PTHR43818">
    <property type="entry name" value="BCDNA.GH03377"/>
    <property type="match status" value="1"/>
</dbReference>